<reference evidence="1 2" key="1">
    <citation type="journal article" date="2014" name="Int. J. Syst. Evol. Microbiol.">
        <title>Complete genome sequence of Corynebacterium casei LMG S-19264T (=DSM 44701T), isolated from a smear-ripened cheese.</title>
        <authorList>
            <consortium name="US DOE Joint Genome Institute (JGI-PGF)"/>
            <person name="Walter F."/>
            <person name="Albersmeier A."/>
            <person name="Kalinowski J."/>
            <person name="Ruckert C."/>
        </authorList>
    </citation>
    <scope>NUCLEOTIDE SEQUENCE [LARGE SCALE GENOMIC DNA]</scope>
    <source>
        <strain evidence="1 2">KCTC 12285</strain>
    </source>
</reference>
<name>A0A918JY46_9FLAO</name>
<comment type="caution">
    <text evidence="1">The sequence shown here is derived from an EMBL/GenBank/DDBJ whole genome shotgun (WGS) entry which is preliminary data.</text>
</comment>
<keyword evidence="2" id="KW-1185">Reference proteome</keyword>
<proteinExistence type="predicted"/>
<evidence type="ECO:0000313" key="1">
    <source>
        <dbReference type="EMBL" id="GGX27306.1"/>
    </source>
</evidence>
<dbReference type="AlphaFoldDB" id="A0A918JY46"/>
<dbReference type="EMBL" id="BMWS01000023">
    <property type="protein sequence ID" value="GGX27306.1"/>
    <property type="molecule type" value="Genomic_DNA"/>
</dbReference>
<evidence type="ECO:0000313" key="2">
    <source>
        <dbReference type="Proteomes" id="UP000601108"/>
    </source>
</evidence>
<gene>
    <name evidence="1" type="ORF">GCM10007384_30830</name>
</gene>
<sequence>MLFTYVELISNNTSAQEYFLGKVKELKQEDITIDLFDNGIVSLGSIKPWGFYDVLTTKSIFKKDTIIQVALIGQKRNKDTIALYLTDNNKALFMVEKAKITGDVFLPKAGIKAGYITASSYRKDNFLLGSKKNSRTKLPNMNTSVFTYEPDEAVRVTFEDITSTSMYYNSYANKTIVIEVDEITIRNKKLSGNIILESRDSIYIKKNNEFEDIIIKAPKVVFEKGFKGNVQVIAEDIVELEENVVLMYPSGIMMSEKRSNEKEVILKKDSKILGAIVVYDKDNNVDKKITIDEKAEVVGTVFCNGKVQLKGTVFGTVYTNNFYLKTEGSIYDNYIMNGIIDRKSLPDFFIGISLFQTQVEQLETYAIIKSI</sequence>
<organism evidence="1 2">
    <name type="scientific">Aquimarina muelleri</name>
    <dbReference type="NCBI Taxonomy" id="279356"/>
    <lineage>
        <taxon>Bacteria</taxon>
        <taxon>Pseudomonadati</taxon>
        <taxon>Bacteroidota</taxon>
        <taxon>Flavobacteriia</taxon>
        <taxon>Flavobacteriales</taxon>
        <taxon>Flavobacteriaceae</taxon>
        <taxon>Aquimarina</taxon>
    </lineage>
</organism>
<accession>A0A918JY46</accession>
<protein>
    <submittedName>
        <fullName evidence="1">Uncharacterized protein</fullName>
    </submittedName>
</protein>
<dbReference type="Proteomes" id="UP000601108">
    <property type="component" value="Unassembled WGS sequence"/>
</dbReference>